<reference evidence="2 3" key="1">
    <citation type="submission" date="2019-04" db="EMBL/GenBank/DDBJ databases">
        <title>Friends and foes A comparative genomics study of 23 Aspergillus species from section Flavi.</title>
        <authorList>
            <consortium name="DOE Joint Genome Institute"/>
            <person name="Kjaerbolling I."/>
            <person name="Vesth T."/>
            <person name="Frisvad J.C."/>
            <person name="Nybo J.L."/>
            <person name="Theobald S."/>
            <person name="Kildgaard S."/>
            <person name="Isbrandt T."/>
            <person name="Kuo A."/>
            <person name="Sato A."/>
            <person name="Lyhne E.K."/>
            <person name="Kogle M.E."/>
            <person name="Wiebenga A."/>
            <person name="Kun R.S."/>
            <person name="Lubbers R.J."/>
            <person name="Makela M.R."/>
            <person name="Barry K."/>
            <person name="Chovatia M."/>
            <person name="Clum A."/>
            <person name="Daum C."/>
            <person name="Haridas S."/>
            <person name="He G."/>
            <person name="LaButti K."/>
            <person name="Lipzen A."/>
            <person name="Mondo S."/>
            <person name="Riley R."/>
            <person name="Salamov A."/>
            <person name="Simmons B.A."/>
            <person name="Magnuson J.K."/>
            <person name="Henrissat B."/>
            <person name="Mortensen U.H."/>
            <person name="Larsen T.O."/>
            <person name="Devries R.P."/>
            <person name="Grigoriev I.V."/>
            <person name="Machida M."/>
            <person name="Baker S.E."/>
            <person name="Andersen M.R."/>
        </authorList>
    </citation>
    <scope>NUCLEOTIDE SEQUENCE [LARGE SCALE GENOMIC DNA]</scope>
    <source>
        <strain evidence="2 3">CBS 117626</strain>
    </source>
</reference>
<protein>
    <submittedName>
        <fullName evidence="2">Uncharacterized protein</fullName>
    </submittedName>
</protein>
<evidence type="ECO:0000313" key="3">
    <source>
        <dbReference type="Proteomes" id="UP000326950"/>
    </source>
</evidence>
<evidence type="ECO:0000256" key="1">
    <source>
        <dbReference type="SAM" id="MobiDB-lite"/>
    </source>
</evidence>
<feature type="region of interest" description="Disordered" evidence="1">
    <location>
        <begin position="146"/>
        <end position="221"/>
    </location>
</feature>
<feature type="region of interest" description="Disordered" evidence="1">
    <location>
        <begin position="1"/>
        <end position="73"/>
    </location>
</feature>
<dbReference type="Proteomes" id="UP000326950">
    <property type="component" value="Unassembled WGS sequence"/>
</dbReference>
<dbReference type="EMBL" id="ML738591">
    <property type="protein sequence ID" value="KAE8167027.1"/>
    <property type="molecule type" value="Genomic_DNA"/>
</dbReference>
<name>A0A5N6V8E8_ASPTM</name>
<organism evidence="2 3">
    <name type="scientific">Aspergillus tamarii</name>
    <dbReference type="NCBI Taxonomy" id="41984"/>
    <lineage>
        <taxon>Eukaryota</taxon>
        <taxon>Fungi</taxon>
        <taxon>Dikarya</taxon>
        <taxon>Ascomycota</taxon>
        <taxon>Pezizomycotina</taxon>
        <taxon>Eurotiomycetes</taxon>
        <taxon>Eurotiomycetidae</taxon>
        <taxon>Eurotiales</taxon>
        <taxon>Aspergillaceae</taxon>
        <taxon>Aspergillus</taxon>
        <taxon>Aspergillus subgen. Circumdati</taxon>
    </lineage>
</organism>
<dbReference type="AlphaFoldDB" id="A0A5N6V8E8"/>
<keyword evidence="3" id="KW-1185">Reference proteome</keyword>
<feature type="compositionally biased region" description="Polar residues" evidence="1">
    <location>
        <begin position="36"/>
        <end position="51"/>
    </location>
</feature>
<proteinExistence type="predicted"/>
<feature type="compositionally biased region" description="Acidic residues" evidence="1">
    <location>
        <begin position="165"/>
        <end position="176"/>
    </location>
</feature>
<dbReference type="OrthoDB" id="427960at2759"/>
<sequence length="221" mass="23437">MAGSPATGSKPEKTMSSRLLTMKFMQRAAATAAAKESSQPASTEGSNTPTPKRQRVAPGEQPQSPTATPSKDLEAISAALAVEEEKRREAIARQAAESGETEWVLDFGAESPVNQYAPPPFIVADSSLDADDDDDLAYGGRQAYGNFKRKKKAETRVAGGVESGSEGEDEDEDDVDSMINKAKAKASKQPPKVKLSQLTSISGGRQGSVGGNKSQKKRKHK</sequence>
<accession>A0A5N6V8E8</accession>
<gene>
    <name evidence="2" type="ORF">BDV40DRAFT_254092</name>
</gene>
<evidence type="ECO:0000313" key="2">
    <source>
        <dbReference type="EMBL" id="KAE8167027.1"/>
    </source>
</evidence>